<dbReference type="PRINTS" id="PR01415">
    <property type="entry name" value="ANKYRIN"/>
</dbReference>
<feature type="repeat" description="ANK" evidence="3">
    <location>
        <begin position="945"/>
        <end position="977"/>
    </location>
</feature>
<feature type="repeat" description="ANK" evidence="3">
    <location>
        <begin position="978"/>
        <end position="1010"/>
    </location>
</feature>
<dbReference type="Pfam" id="PF20720">
    <property type="entry name" value="nSTAND3"/>
    <property type="match status" value="1"/>
</dbReference>
<feature type="repeat" description="ANK" evidence="3">
    <location>
        <begin position="1075"/>
        <end position="1101"/>
    </location>
</feature>
<dbReference type="Pfam" id="PF12796">
    <property type="entry name" value="Ank_2"/>
    <property type="match status" value="4"/>
</dbReference>
<proteinExistence type="predicted"/>
<dbReference type="Gene3D" id="1.25.40.20">
    <property type="entry name" value="Ankyrin repeat-containing domain"/>
    <property type="match status" value="5"/>
</dbReference>
<feature type="repeat" description="ANK" evidence="3">
    <location>
        <begin position="1011"/>
        <end position="1043"/>
    </location>
</feature>
<comment type="caution">
    <text evidence="5">The sequence shown here is derived from an EMBL/GenBank/DDBJ whole genome shotgun (WGS) entry which is preliminary data.</text>
</comment>
<keyword evidence="1" id="KW-0677">Repeat</keyword>
<keyword evidence="6" id="KW-1185">Reference proteome</keyword>
<dbReference type="InterPro" id="IPR002110">
    <property type="entry name" value="Ankyrin_rpt"/>
</dbReference>
<dbReference type="PROSITE" id="PS50088">
    <property type="entry name" value="ANK_REPEAT"/>
    <property type="match status" value="10"/>
</dbReference>
<dbReference type="InterPro" id="IPR036770">
    <property type="entry name" value="Ankyrin_rpt-contain_sf"/>
</dbReference>
<dbReference type="EMBL" id="JACVVK020000072">
    <property type="protein sequence ID" value="KAK7495736.1"/>
    <property type="molecule type" value="Genomic_DNA"/>
</dbReference>
<accession>A0ABD0L8V6</accession>
<evidence type="ECO:0000313" key="6">
    <source>
        <dbReference type="Proteomes" id="UP001519460"/>
    </source>
</evidence>
<dbReference type="SUPFAM" id="SSF52540">
    <property type="entry name" value="P-loop containing nucleoside triphosphate hydrolases"/>
    <property type="match status" value="1"/>
</dbReference>
<name>A0ABD0L8V6_9CAEN</name>
<feature type="repeat" description="ANK" evidence="3">
    <location>
        <begin position="912"/>
        <end position="944"/>
    </location>
</feature>
<dbReference type="SUPFAM" id="SSF48403">
    <property type="entry name" value="Ankyrin repeat"/>
    <property type="match status" value="2"/>
</dbReference>
<organism evidence="5 6">
    <name type="scientific">Batillaria attramentaria</name>
    <dbReference type="NCBI Taxonomy" id="370345"/>
    <lineage>
        <taxon>Eukaryota</taxon>
        <taxon>Metazoa</taxon>
        <taxon>Spiralia</taxon>
        <taxon>Lophotrochozoa</taxon>
        <taxon>Mollusca</taxon>
        <taxon>Gastropoda</taxon>
        <taxon>Caenogastropoda</taxon>
        <taxon>Sorbeoconcha</taxon>
        <taxon>Cerithioidea</taxon>
        <taxon>Batillariidae</taxon>
        <taxon>Batillaria</taxon>
    </lineage>
</organism>
<dbReference type="PANTHER" id="PTHR24171">
    <property type="entry name" value="ANKYRIN REPEAT DOMAIN-CONTAINING PROTEIN 39-RELATED"/>
    <property type="match status" value="1"/>
</dbReference>
<evidence type="ECO:0000256" key="3">
    <source>
        <dbReference type="PROSITE-ProRule" id="PRU00023"/>
    </source>
</evidence>
<evidence type="ECO:0000259" key="4">
    <source>
        <dbReference type="Pfam" id="PF20720"/>
    </source>
</evidence>
<sequence>MLRNYKNVPTDNSEVTIDSDRSRYVHTDDMDDAVDALDTHGRVVLCGPPGCGKTILGHALLRRYRRRGFKPYVIARLQDWHMHISEGRKSVALLDGVLGSVRLDSQKYEHWQTIICSVLELNRTRDCLLVLTLYPHILRELHVLDAGTDSPLLESMVVVRVMNNPLDEELKREMLTVHLKELHLDTDEQDALVTEILQKDVSGSAFPWCCRQLVRMLRSSVNTSVSEDDDDPIPLFRSQLSNSYIFTNPAMAYSKLLLRMFRDREHGETMAVLMAMIMLGLGRFLHNPGRVQAQLETLGLRNLSDYRLEEYADVLKGSILNENGDGLYSRVIYDAVGLAMGRSFALPILLKVCDVRFLVEHVRTKETSEFSVTIGSSPEDRQLLMQTMYDQMVHGKLPELCQHPALHCPQFLQEFEAFCRERENYVERLTNATDAVHRMPLIYWSVWGPSTKLSDWCLKLLKENPQRCPAVGVILKAAVVFGLVSAYIQRKPAFGHLLQADITKHTHHEIAFPLPTSDQCITKQMQAKKIHLMTCIKLGYFCFFRGPWSPVPDSLVKLHINASENSEKVHVVVPSKNWYLAFRLLTDKKVDERDGKGNTFLHVAAATGDLDAVKIAVKSGASVIARNCRGEMPPQVAIKKKSPGTVSADLQNACRDGDLQTVSVLLCTGVGVHSTDSEGNTLLHSACTAGQTNIAFHLLGLEADADVKNNAGMTPLQCAYKFKHRDVADLLETVAAEFNMAFLSDMGIFVSKYAVFTSVCQVFVICLMIFLAAQIAVTPVNLQWGLLHFASLTGFTHVSRILTFLDYDVNAQTTEGFTPLFLACLSGRTETADFLIQNSADVNQISIGLSPIHAACLSNNPETVRLLIAHGADINLKDYDGVTALQNAISFCDAEFVDLLLQNSDVNVVSEDETTPLHRACSTGWTKVVLRLIQAGADVNAKDGFGFTPLHYAAESGYSDAVLLLIQNRADVDASSDDATRPLHLASEAGHTSAARILIENKADINIKNKNGTTPLLAACGGNRTETAKFLIHQGADVNMKDNFAPLHFVSSHGDIETAQLLIEKNADVNIKTINGFTPLHYASVYGHVEIAQILIQNGAQ</sequence>
<dbReference type="SMART" id="SM00248">
    <property type="entry name" value="ANK"/>
    <property type="match status" value="13"/>
</dbReference>
<feature type="repeat" description="ANK" evidence="3">
    <location>
        <begin position="596"/>
        <end position="628"/>
    </location>
</feature>
<dbReference type="Pfam" id="PF13637">
    <property type="entry name" value="Ank_4"/>
    <property type="match status" value="1"/>
</dbReference>
<reference evidence="5 6" key="1">
    <citation type="journal article" date="2023" name="Sci. Data">
        <title>Genome assembly of the Korean intertidal mud-creeper Batillaria attramentaria.</title>
        <authorList>
            <person name="Patra A.K."/>
            <person name="Ho P.T."/>
            <person name="Jun S."/>
            <person name="Lee S.J."/>
            <person name="Kim Y."/>
            <person name="Won Y.J."/>
        </authorList>
    </citation>
    <scope>NUCLEOTIDE SEQUENCE [LARGE SCALE GENOMIC DNA]</scope>
    <source>
        <strain evidence="5">Wonlab-2016</strain>
    </source>
</reference>
<dbReference type="Proteomes" id="UP001519460">
    <property type="component" value="Unassembled WGS sequence"/>
</dbReference>
<evidence type="ECO:0000256" key="2">
    <source>
        <dbReference type="ARBA" id="ARBA00023043"/>
    </source>
</evidence>
<dbReference type="Gene3D" id="3.40.50.300">
    <property type="entry name" value="P-loop containing nucleotide triphosphate hydrolases"/>
    <property type="match status" value="1"/>
</dbReference>
<dbReference type="InterPro" id="IPR027417">
    <property type="entry name" value="P-loop_NTPase"/>
</dbReference>
<feature type="domain" description="Novel STAND NTPase 3" evidence="4">
    <location>
        <begin position="24"/>
        <end position="180"/>
    </location>
</feature>
<keyword evidence="2 3" id="KW-0040">ANK repeat</keyword>
<dbReference type="PROSITE" id="PS50297">
    <property type="entry name" value="ANK_REP_REGION"/>
    <property type="match status" value="10"/>
</dbReference>
<protein>
    <recommendedName>
        <fullName evidence="4">Novel STAND NTPase 3 domain-containing protein</fullName>
    </recommendedName>
</protein>
<evidence type="ECO:0000313" key="5">
    <source>
        <dbReference type="EMBL" id="KAK7495736.1"/>
    </source>
</evidence>
<feature type="repeat" description="ANK" evidence="3">
    <location>
        <begin position="847"/>
        <end position="879"/>
    </location>
</feature>
<gene>
    <name evidence="5" type="ORF">BaRGS_00012956</name>
</gene>
<feature type="repeat" description="ANK" evidence="3">
    <location>
        <begin position="1042"/>
        <end position="1074"/>
    </location>
</feature>
<dbReference type="InterPro" id="IPR049050">
    <property type="entry name" value="nSTAND3"/>
</dbReference>
<dbReference type="Pfam" id="PF00023">
    <property type="entry name" value="Ank"/>
    <property type="match status" value="1"/>
</dbReference>
<evidence type="ECO:0000256" key="1">
    <source>
        <dbReference type="ARBA" id="ARBA00022737"/>
    </source>
</evidence>
<feature type="repeat" description="ANK" evidence="3">
    <location>
        <begin position="815"/>
        <end position="847"/>
    </location>
</feature>
<dbReference type="AlphaFoldDB" id="A0ABD0L8V6"/>
<feature type="repeat" description="ANK" evidence="3">
    <location>
        <begin position="678"/>
        <end position="710"/>
    </location>
</feature>